<dbReference type="InterPro" id="IPR007867">
    <property type="entry name" value="GMC_OxRtase_C"/>
</dbReference>
<dbReference type="GO" id="GO:0050660">
    <property type="term" value="F:flavin adenine dinucleotide binding"/>
    <property type="evidence" value="ECO:0007669"/>
    <property type="project" value="InterPro"/>
</dbReference>
<keyword evidence="4 6" id="KW-0274">FAD</keyword>
<dbReference type="AlphaFoldDB" id="A0A165BEL7"/>
<dbReference type="Pfam" id="PF05199">
    <property type="entry name" value="GMC_oxred_C"/>
    <property type="match status" value="1"/>
</dbReference>
<dbReference type="SUPFAM" id="SSF54373">
    <property type="entry name" value="FAD-linked reductases, C-terminal domain"/>
    <property type="match status" value="1"/>
</dbReference>
<evidence type="ECO:0000256" key="5">
    <source>
        <dbReference type="PIRSR" id="PIRSR000137-1"/>
    </source>
</evidence>
<evidence type="ECO:0000256" key="1">
    <source>
        <dbReference type="ARBA" id="ARBA00001974"/>
    </source>
</evidence>
<feature type="domain" description="Glucose-methanol-choline oxidoreductase N-terminal" evidence="8">
    <location>
        <begin position="305"/>
        <end position="319"/>
    </location>
</feature>
<evidence type="ECO:0000256" key="4">
    <source>
        <dbReference type="ARBA" id="ARBA00022827"/>
    </source>
</evidence>
<feature type="active site" description="Proton donor" evidence="5">
    <location>
        <position position="535"/>
    </location>
</feature>
<feature type="binding site" evidence="6">
    <location>
        <begin position="122"/>
        <end position="125"/>
    </location>
    <ligand>
        <name>FAD</name>
        <dbReference type="ChEBI" id="CHEBI:57692"/>
    </ligand>
</feature>
<dbReference type="OrthoDB" id="269227at2759"/>
<dbReference type="STRING" id="1314785.A0A165BEL7"/>
<dbReference type="PIRSF" id="PIRSF000137">
    <property type="entry name" value="Alcohol_oxidase"/>
    <property type="match status" value="1"/>
</dbReference>
<keyword evidence="3" id="KW-0285">Flavoprotein</keyword>
<evidence type="ECO:0000256" key="3">
    <source>
        <dbReference type="ARBA" id="ARBA00022630"/>
    </source>
</evidence>
<dbReference type="Pfam" id="PF00732">
    <property type="entry name" value="GMC_oxred_N"/>
    <property type="match status" value="1"/>
</dbReference>
<protein>
    <submittedName>
        <fullName evidence="9">GMC oxidoreductase</fullName>
    </submittedName>
</protein>
<dbReference type="RefSeq" id="XP_040758627.1">
    <property type="nucleotide sequence ID" value="XM_040902794.1"/>
</dbReference>
<dbReference type="Proteomes" id="UP000076871">
    <property type="component" value="Unassembled WGS sequence"/>
</dbReference>
<feature type="binding site" evidence="6">
    <location>
        <position position="263"/>
    </location>
    <ligand>
        <name>FAD</name>
        <dbReference type="ChEBI" id="CHEBI:57692"/>
    </ligand>
</feature>
<evidence type="ECO:0000313" key="10">
    <source>
        <dbReference type="Proteomes" id="UP000076871"/>
    </source>
</evidence>
<dbReference type="SUPFAM" id="SSF51905">
    <property type="entry name" value="FAD/NAD(P)-binding domain"/>
    <property type="match status" value="1"/>
</dbReference>
<comment type="cofactor">
    <cofactor evidence="1 6">
        <name>FAD</name>
        <dbReference type="ChEBI" id="CHEBI:57692"/>
    </cofactor>
</comment>
<evidence type="ECO:0000256" key="7">
    <source>
        <dbReference type="SAM" id="SignalP"/>
    </source>
</evidence>
<dbReference type="InterPro" id="IPR012132">
    <property type="entry name" value="GMC_OxRdtase"/>
</dbReference>
<dbReference type="Gene3D" id="3.50.50.60">
    <property type="entry name" value="FAD/NAD(P)-binding domain"/>
    <property type="match status" value="1"/>
</dbReference>
<dbReference type="PANTHER" id="PTHR11552">
    <property type="entry name" value="GLUCOSE-METHANOL-CHOLINE GMC OXIDOREDUCTASE"/>
    <property type="match status" value="1"/>
</dbReference>
<dbReference type="GeneID" id="63819825"/>
<dbReference type="GO" id="GO:0016614">
    <property type="term" value="F:oxidoreductase activity, acting on CH-OH group of donors"/>
    <property type="evidence" value="ECO:0007669"/>
    <property type="project" value="InterPro"/>
</dbReference>
<organism evidence="9 10">
    <name type="scientific">Laetiporus sulphureus 93-53</name>
    <dbReference type="NCBI Taxonomy" id="1314785"/>
    <lineage>
        <taxon>Eukaryota</taxon>
        <taxon>Fungi</taxon>
        <taxon>Dikarya</taxon>
        <taxon>Basidiomycota</taxon>
        <taxon>Agaricomycotina</taxon>
        <taxon>Agaricomycetes</taxon>
        <taxon>Polyporales</taxon>
        <taxon>Laetiporus</taxon>
    </lineage>
</organism>
<dbReference type="PROSITE" id="PS00624">
    <property type="entry name" value="GMC_OXRED_2"/>
    <property type="match status" value="1"/>
</dbReference>
<dbReference type="Gene3D" id="3.30.560.10">
    <property type="entry name" value="Glucose Oxidase, domain 3"/>
    <property type="match status" value="1"/>
</dbReference>
<dbReference type="InterPro" id="IPR000172">
    <property type="entry name" value="GMC_OxRdtase_N"/>
</dbReference>
<name>A0A165BEL7_9APHY</name>
<comment type="similarity">
    <text evidence="2">Belongs to the GMC oxidoreductase family.</text>
</comment>
<reference evidence="9 10" key="1">
    <citation type="journal article" date="2016" name="Mol. Biol. Evol.">
        <title>Comparative Genomics of Early-Diverging Mushroom-Forming Fungi Provides Insights into the Origins of Lignocellulose Decay Capabilities.</title>
        <authorList>
            <person name="Nagy L.G."/>
            <person name="Riley R."/>
            <person name="Tritt A."/>
            <person name="Adam C."/>
            <person name="Daum C."/>
            <person name="Floudas D."/>
            <person name="Sun H."/>
            <person name="Yadav J.S."/>
            <person name="Pangilinan J."/>
            <person name="Larsson K.H."/>
            <person name="Matsuura K."/>
            <person name="Barry K."/>
            <person name="Labutti K."/>
            <person name="Kuo R."/>
            <person name="Ohm R.A."/>
            <person name="Bhattacharya S.S."/>
            <person name="Shirouzu T."/>
            <person name="Yoshinaga Y."/>
            <person name="Martin F.M."/>
            <person name="Grigoriev I.V."/>
            <person name="Hibbett D.S."/>
        </authorList>
    </citation>
    <scope>NUCLEOTIDE SEQUENCE [LARGE SCALE GENOMIC DNA]</scope>
    <source>
        <strain evidence="9 10">93-53</strain>
    </source>
</reference>
<feature type="binding site" evidence="6">
    <location>
        <position position="114"/>
    </location>
    <ligand>
        <name>FAD</name>
        <dbReference type="ChEBI" id="CHEBI:57692"/>
    </ligand>
</feature>
<dbReference type="InterPro" id="IPR036188">
    <property type="entry name" value="FAD/NAD-bd_sf"/>
</dbReference>
<evidence type="ECO:0000313" key="9">
    <source>
        <dbReference type="EMBL" id="KZT00887.1"/>
    </source>
</evidence>
<sequence>MKSRVLLTLAAVGWPMVNGGKLYTDPTDVTDSAYDFIIVGGGTAGNVLAHRLSEDPSHSVLVIEAGVSNLENIKDQVPFLSGELSPNTSIAWNQTTTPQSGLLNRTVNYPHGFVLGGSSSINHMVWTRGSVDDYDRYARVSKDDGWSWNNMFPYMEKSEALVPPNTRRKTGGQVNPAVHGWHGPVEISLPASSSIFDEPVLSSGFELSHLFPYNIDMNSGYPMGLGWAVGSVSADRKRTSSATSYLWPAMNRSNLDVLIDTRVTRLLAAGITDGMLSFTKVETAQSASSNRVVFEARKEVILSAGSINTPQILLLSGIGDADYLRSLNIQPLVDLKDVGRNLMDQTSLVNAWYVNSNITTWDEAYRNETLANELFEQWETTGTGLYGEDAATQIAWSRLSSKLISSHDLKDPSAGIASPHLEFIFNNGYFPSITFAEDQTGNYFSIVTNVVSPASRGSITLASNDPFAYPLVDAGLLVEPFDIFALVHGIKLAKKFLEAPAFAGYIKSAARGLADANTDEELEEYARSNADSGFHPVGSAVMAPYNSNDGVVRPDLRVKRVSGLRVVDASVLPYVPAAHMQACIYAVAERAADIIKEYWKDDQSDWLGYEFQEPLVAV</sequence>
<proteinExistence type="inferred from homology"/>
<evidence type="ECO:0000256" key="2">
    <source>
        <dbReference type="ARBA" id="ARBA00010790"/>
    </source>
</evidence>
<feature type="active site" description="Proton acceptor" evidence="5">
    <location>
        <position position="579"/>
    </location>
</feature>
<gene>
    <name evidence="9" type="ORF">LAESUDRAFT_521914</name>
</gene>
<evidence type="ECO:0000256" key="6">
    <source>
        <dbReference type="PIRSR" id="PIRSR000137-2"/>
    </source>
</evidence>
<feature type="chain" id="PRO_5007855615" evidence="7">
    <location>
        <begin position="20"/>
        <end position="618"/>
    </location>
</feature>
<accession>A0A165BEL7</accession>
<evidence type="ECO:0000259" key="8">
    <source>
        <dbReference type="PROSITE" id="PS00624"/>
    </source>
</evidence>
<dbReference type="InParanoid" id="A0A165BEL7"/>
<keyword evidence="7" id="KW-0732">Signal</keyword>
<dbReference type="EMBL" id="KV427674">
    <property type="protein sequence ID" value="KZT00887.1"/>
    <property type="molecule type" value="Genomic_DNA"/>
</dbReference>
<dbReference type="PANTHER" id="PTHR11552:SF147">
    <property type="entry name" value="CHOLINE DEHYDROGENASE, MITOCHONDRIAL"/>
    <property type="match status" value="1"/>
</dbReference>
<feature type="signal peptide" evidence="7">
    <location>
        <begin position="1"/>
        <end position="19"/>
    </location>
</feature>
<keyword evidence="10" id="KW-1185">Reference proteome</keyword>